<gene>
    <name evidence="2" type="ORF">K402DRAFT_185148</name>
</gene>
<dbReference type="EMBL" id="ML977179">
    <property type="protein sequence ID" value="KAF1982962.1"/>
    <property type="molecule type" value="Genomic_DNA"/>
</dbReference>
<evidence type="ECO:0000313" key="3">
    <source>
        <dbReference type="Proteomes" id="UP000800041"/>
    </source>
</evidence>
<reference evidence="2" key="1">
    <citation type="journal article" date="2020" name="Stud. Mycol.">
        <title>101 Dothideomycetes genomes: a test case for predicting lifestyles and emergence of pathogens.</title>
        <authorList>
            <person name="Haridas S."/>
            <person name="Albert R."/>
            <person name="Binder M."/>
            <person name="Bloem J."/>
            <person name="Labutti K."/>
            <person name="Salamov A."/>
            <person name="Andreopoulos B."/>
            <person name="Baker S."/>
            <person name="Barry K."/>
            <person name="Bills G."/>
            <person name="Bluhm B."/>
            <person name="Cannon C."/>
            <person name="Castanera R."/>
            <person name="Culley D."/>
            <person name="Daum C."/>
            <person name="Ezra D."/>
            <person name="Gonzalez J."/>
            <person name="Henrissat B."/>
            <person name="Kuo A."/>
            <person name="Liang C."/>
            <person name="Lipzen A."/>
            <person name="Lutzoni F."/>
            <person name="Magnuson J."/>
            <person name="Mondo S."/>
            <person name="Nolan M."/>
            <person name="Ohm R."/>
            <person name="Pangilinan J."/>
            <person name="Park H.-J."/>
            <person name="Ramirez L."/>
            <person name="Alfaro M."/>
            <person name="Sun H."/>
            <person name="Tritt A."/>
            <person name="Yoshinaga Y."/>
            <person name="Zwiers L.-H."/>
            <person name="Turgeon B."/>
            <person name="Goodwin S."/>
            <person name="Spatafora J."/>
            <person name="Crous P."/>
            <person name="Grigoriev I."/>
        </authorList>
    </citation>
    <scope>NUCLEOTIDE SEQUENCE</scope>
    <source>
        <strain evidence="2">CBS 113979</strain>
    </source>
</reference>
<sequence length="354" mass="39310">MPLTSQIFVSLSLLKNIVKTQYVGTLAEHPPGFDVYSPDAGRTSMTSDQIEMAPAQPWRLGDNGSVDMRTFKQPTETLSSLGETDNTADVYPESEHLPSLWEAQPPPAQTQHRNAYPQPTDLGPRLHVWSSTQAHEPVYSNDSYEAQPVGPVRPNFADLDVARRDLHLMGDSHSFPPLSTNEYAGLQNSYPVPGNSVPTAGLDFGGAFLGGFFDQHNTPGVYDSQEDHSVGEGGQASVHEFLEDQPRDEDGYAPFYGSQQDHHVAEDGHVSFHGFQEDHSVDEGGQPSVHYSQEDQPVDEDEYAPFYGSQQDRHVNEDGHVSFRSFQQDQPTDEARQEDFFNECINWSPDDDDG</sequence>
<feature type="region of interest" description="Disordered" evidence="1">
    <location>
        <begin position="275"/>
        <end position="337"/>
    </location>
</feature>
<feature type="compositionally biased region" description="Basic and acidic residues" evidence="1">
    <location>
        <begin position="311"/>
        <end position="321"/>
    </location>
</feature>
<proteinExistence type="predicted"/>
<accession>A0A6G1GQ67</accession>
<evidence type="ECO:0000256" key="1">
    <source>
        <dbReference type="SAM" id="MobiDB-lite"/>
    </source>
</evidence>
<organism evidence="2 3">
    <name type="scientific">Aulographum hederae CBS 113979</name>
    <dbReference type="NCBI Taxonomy" id="1176131"/>
    <lineage>
        <taxon>Eukaryota</taxon>
        <taxon>Fungi</taxon>
        <taxon>Dikarya</taxon>
        <taxon>Ascomycota</taxon>
        <taxon>Pezizomycotina</taxon>
        <taxon>Dothideomycetes</taxon>
        <taxon>Pleosporomycetidae</taxon>
        <taxon>Aulographales</taxon>
        <taxon>Aulographaceae</taxon>
    </lineage>
</organism>
<dbReference type="AlphaFoldDB" id="A0A6G1GQ67"/>
<dbReference type="Proteomes" id="UP000800041">
    <property type="component" value="Unassembled WGS sequence"/>
</dbReference>
<name>A0A6G1GQ67_9PEZI</name>
<evidence type="ECO:0000313" key="2">
    <source>
        <dbReference type="EMBL" id="KAF1982962.1"/>
    </source>
</evidence>
<protein>
    <submittedName>
        <fullName evidence="2">Uncharacterized protein</fullName>
    </submittedName>
</protein>
<keyword evidence="3" id="KW-1185">Reference proteome</keyword>